<evidence type="ECO:0000256" key="1">
    <source>
        <dbReference type="ARBA" id="ARBA00000971"/>
    </source>
</evidence>
<dbReference type="GO" id="GO:0006457">
    <property type="term" value="P:protein folding"/>
    <property type="evidence" value="ECO:0007669"/>
    <property type="project" value="InterPro"/>
</dbReference>
<dbReference type="RefSeq" id="WP_182670116.1">
    <property type="nucleotide sequence ID" value="NZ_JACHTE010000009.1"/>
</dbReference>
<comment type="similarity">
    <text evidence="2 6">Belongs to the FKBP-type PPIase family.</text>
</comment>
<evidence type="ECO:0000256" key="4">
    <source>
        <dbReference type="ARBA" id="ARBA00023235"/>
    </source>
</evidence>
<dbReference type="PROSITE" id="PS50059">
    <property type="entry name" value="FKBP_PPIASE"/>
    <property type="match status" value="1"/>
</dbReference>
<feature type="chain" id="PRO_5030786336" description="Peptidyl-prolyl cis-trans isomerase" evidence="7">
    <location>
        <begin position="23"/>
        <end position="229"/>
    </location>
</feature>
<dbReference type="EC" id="5.2.1.8" evidence="6"/>
<gene>
    <name evidence="9" type="ORF">H4F99_12680</name>
</gene>
<feature type="domain" description="PPIase FKBP-type" evidence="8">
    <location>
        <begin position="142"/>
        <end position="229"/>
    </location>
</feature>
<evidence type="ECO:0000259" key="8">
    <source>
        <dbReference type="PROSITE" id="PS50059"/>
    </source>
</evidence>
<dbReference type="InterPro" id="IPR001179">
    <property type="entry name" value="PPIase_FKBP_dom"/>
</dbReference>
<organism evidence="9 10">
    <name type="scientific">Marilutibacter penaei</name>
    <dbReference type="NCBI Taxonomy" id="2759900"/>
    <lineage>
        <taxon>Bacteria</taxon>
        <taxon>Pseudomonadati</taxon>
        <taxon>Pseudomonadota</taxon>
        <taxon>Gammaproteobacteria</taxon>
        <taxon>Lysobacterales</taxon>
        <taxon>Lysobacteraceae</taxon>
        <taxon>Marilutibacter</taxon>
    </lineage>
</organism>
<evidence type="ECO:0000313" key="9">
    <source>
        <dbReference type="EMBL" id="MBB1089333.1"/>
    </source>
</evidence>
<dbReference type="InterPro" id="IPR046357">
    <property type="entry name" value="PPIase_dom_sf"/>
</dbReference>
<dbReference type="InterPro" id="IPR000774">
    <property type="entry name" value="PPIase_FKBP_N"/>
</dbReference>
<name>A0A7W3U5J0_9GAMM</name>
<dbReference type="Gene3D" id="1.10.287.460">
    <property type="entry name" value="Peptidyl-prolyl cis-trans isomerase, FKBP-type, N-terminal domain"/>
    <property type="match status" value="1"/>
</dbReference>
<sequence length="229" mass="24610">MKLRYLAVAVTALVLGAGTAIAQDTSSEKGKLSYALGYDLGRNVIESGEAVDVATIIKGLQDGYAKQQPAVPVAELRSAVENMQQRQQAKAKSEWEALAAQNKTRSDSFIAQNKAKSGVQSLPSGVQYRVIESGNGAKPTQASTVTLQISGPYAWGERPNPPRPAQTTPEMKLSEIEMPAMREALQQMQAGAKWEVTLPPENAYGQGNPQMGIPPNMAVQFEIKLLSVK</sequence>
<dbReference type="AlphaFoldDB" id="A0A7W3U5J0"/>
<evidence type="ECO:0000256" key="2">
    <source>
        <dbReference type="ARBA" id="ARBA00006577"/>
    </source>
</evidence>
<keyword evidence="4 5" id="KW-0413">Isomerase</keyword>
<accession>A0A7W3U5J0</accession>
<evidence type="ECO:0000256" key="5">
    <source>
        <dbReference type="PROSITE-ProRule" id="PRU00277"/>
    </source>
</evidence>
<reference evidence="9 10" key="1">
    <citation type="submission" date="2020-07" db="EMBL/GenBank/DDBJ databases">
        <authorList>
            <person name="Xu S."/>
            <person name="Li A."/>
        </authorList>
    </citation>
    <scope>NUCLEOTIDE SEQUENCE [LARGE SCALE GENOMIC DNA]</scope>
    <source>
        <strain evidence="9 10">SG-8</strain>
    </source>
</reference>
<feature type="signal peptide" evidence="7">
    <location>
        <begin position="1"/>
        <end position="22"/>
    </location>
</feature>
<dbReference type="EMBL" id="JACHTE010000009">
    <property type="protein sequence ID" value="MBB1089333.1"/>
    <property type="molecule type" value="Genomic_DNA"/>
</dbReference>
<keyword evidence="7" id="KW-0732">Signal</keyword>
<keyword evidence="10" id="KW-1185">Reference proteome</keyword>
<dbReference type="GO" id="GO:0003755">
    <property type="term" value="F:peptidyl-prolyl cis-trans isomerase activity"/>
    <property type="evidence" value="ECO:0007669"/>
    <property type="project" value="UniProtKB-UniRule"/>
</dbReference>
<dbReference type="Pfam" id="PF00254">
    <property type="entry name" value="FKBP_C"/>
    <property type="match status" value="1"/>
</dbReference>
<dbReference type="SUPFAM" id="SSF54534">
    <property type="entry name" value="FKBP-like"/>
    <property type="match status" value="1"/>
</dbReference>
<protein>
    <recommendedName>
        <fullName evidence="6">Peptidyl-prolyl cis-trans isomerase</fullName>
        <ecNumber evidence="6">5.2.1.8</ecNumber>
    </recommendedName>
</protein>
<comment type="caution">
    <text evidence="9">The sequence shown here is derived from an EMBL/GenBank/DDBJ whole genome shotgun (WGS) entry which is preliminary data.</text>
</comment>
<dbReference type="Gene3D" id="3.10.50.40">
    <property type="match status" value="1"/>
</dbReference>
<dbReference type="PANTHER" id="PTHR43811:SF23">
    <property type="entry name" value="FKBP-TYPE 22 KDA PEPTIDYL-PROLYL CIS-TRANS ISOMERASE"/>
    <property type="match status" value="1"/>
</dbReference>
<comment type="catalytic activity">
    <reaction evidence="1 5 6">
        <text>[protein]-peptidylproline (omega=180) = [protein]-peptidylproline (omega=0)</text>
        <dbReference type="Rhea" id="RHEA:16237"/>
        <dbReference type="Rhea" id="RHEA-COMP:10747"/>
        <dbReference type="Rhea" id="RHEA-COMP:10748"/>
        <dbReference type="ChEBI" id="CHEBI:83833"/>
        <dbReference type="ChEBI" id="CHEBI:83834"/>
        <dbReference type="EC" id="5.2.1.8"/>
    </reaction>
</comment>
<evidence type="ECO:0000313" key="10">
    <source>
        <dbReference type="Proteomes" id="UP000552587"/>
    </source>
</evidence>
<dbReference type="PANTHER" id="PTHR43811">
    <property type="entry name" value="FKBP-TYPE PEPTIDYL-PROLYL CIS-TRANS ISOMERASE FKPA"/>
    <property type="match status" value="1"/>
</dbReference>
<dbReference type="InterPro" id="IPR036944">
    <property type="entry name" value="PPIase_FKBP_N_sf"/>
</dbReference>
<keyword evidence="3 5" id="KW-0697">Rotamase</keyword>
<dbReference type="Proteomes" id="UP000552587">
    <property type="component" value="Unassembled WGS sequence"/>
</dbReference>
<evidence type="ECO:0000256" key="3">
    <source>
        <dbReference type="ARBA" id="ARBA00023110"/>
    </source>
</evidence>
<evidence type="ECO:0000256" key="6">
    <source>
        <dbReference type="RuleBase" id="RU003915"/>
    </source>
</evidence>
<evidence type="ECO:0000256" key="7">
    <source>
        <dbReference type="SAM" id="SignalP"/>
    </source>
</evidence>
<proteinExistence type="inferred from homology"/>
<dbReference type="Pfam" id="PF01346">
    <property type="entry name" value="FKBP_N"/>
    <property type="match status" value="1"/>
</dbReference>